<dbReference type="Proteomes" id="UP000030689">
    <property type="component" value="Unassembled WGS sequence"/>
</dbReference>
<keyword evidence="2" id="KW-1185">Reference proteome</keyword>
<dbReference type="Gramene" id="ESQ32174">
    <property type="protein sequence ID" value="ESQ32174"/>
    <property type="gene ID" value="EUTSA_v10005177mg"/>
</dbReference>
<protein>
    <submittedName>
        <fullName evidence="1">Uncharacterized protein</fullName>
    </submittedName>
</protein>
<dbReference type="OMA" id="KNMEDVC"/>
<proteinExistence type="predicted"/>
<dbReference type="EMBL" id="KI517748">
    <property type="protein sequence ID" value="ESQ32174.1"/>
    <property type="molecule type" value="Genomic_DNA"/>
</dbReference>
<dbReference type="PANTHER" id="PTHR35123">
    <property type="entry name" value="OS07G0633900 PROTEIN-RELATED"/>
    <property type="match status" value="1"/>
</dbReference>
<organism evidence="1 2">
    <name type="scientific">Eutrema salsugineum</name>
    <name type="common">Saltwater cress</name>
    <name type="synonym">Sisymbrium salsugineum</name>
    <dbReference type="NCBI Taxonomy" id="72664"/>
    <lineage>
        <taxon>Eukaryota</taxon>
        <taxon>Viridiplantae</taxon>
        <taxon>Streptophyta</taxon>
        <taxon>Embryophyta</taxon>
        <taxon>Tracheophyta</taxon>
        <taxon>Spermatophyta</taxon>
        <taxon>Magnoliopsida</taxon>
        <taxon>eudicotyledons</taxon>
        <taxon>Gunneridae</taxon>
        <taxon>Pentapetalae</taxon>
        <taxon>rosids</taxon>
        <taxon>malvids</taxon>
        <taxon>Brassicales</taxon>
        <taxon>Brassicaceae</taxon>
        <taxon>Eutremeae</taxon>
        <taxon>Eutrema</taxon>
    </lineage>
</organism>
<dbReference type="AlphaFoldDB" id="V4KLR9"/>
<evidence type="ECO:0000313" key="2">
    <source>
        <dbReference type="Proteomes" id="UP000030689"/>
    </source>
</evidence>
<reference evidence="1 2" key="1">
    <citation type="journal article" date="2013" name="Front. Plant Sci.">
        <title>The Reference Genome of the Halophytic Plant Eutrema salsugineum.</title>
        <authorList>
            <person name="Yang R."/>
            <person name="Jarvis D.E."/>
            <person name="Chen H."/>
            <person name="Beilstein M.A."/>
            <person name="Grimwood J."/>
            <person name="Jenkins J."/>
            <person name="Shu S."/>
            <person name="Prochnik S."/>
            <person name="Xin M."/>
            <person name="Ma C."/>
            <person name="Schmutz J."/>
            <person name="Wing R.A."/>
            <person name="Mitchell-Olds T."/>
            <person name="Schumaker K.S."/>
            <person name="Wang X."/>
        </authorList>
    </citation>
    <scope>NUCLEOTIDE SEQUENCE [LARGE SCALE GENOMIC DNA]</scope>
</reference>
<accession>V4KLR9</accession>
<sequence length="103" mass="12441">MLQIIGNYRSSSSCRYQKLSHHYEKVKTRTIRHNWRKKIEGRSKGLRLNRPRRLVLKALVLPRRIFSIYTQITNKMNREGFYPNLILSSHWGFPIVLEKKLKF</sequence>
<dbReference type="OrthoDB" id="586794at2759"/>
<dbReference type="PANTHER" id="PTHR35123:SF5">
    <property type="entry name" value="BNAA06G39450D PROTEIN"/>
    <property type="match status" value="1"/>
</dbReference>
<evidence type="ECO:0000313" key="1">
    <source>
        <dbReference type="EMBL" id="ESQ32174.1"/>
    </source>
</evidence>
<dbReference type="KEGG" id="eus:EUTSA_v10005177mg"/>
<gene>
    <name evidence="1" type="ORF">EUTSA_v10005177mg</name>
</gene>
<dbReference type="eggNOG" id="ENOG502S5P8">
    <property type="taxonomic scope" value="Eukaryota"/>
</dbReference>
<name>V4KLR9_EUTSA</name>